<proteinExistence type="predicted"/>
<dbReference type="Proteomes" id="UP000249762">
    <property type="component" value="Unassembled WGS sequence"/>
</dbReference>
<evidence type="ECO:0000313" key="1">
    <source>
        <dbReference type="EMBL" id="RAO94996.1"/>
    </source>
</evidence>
<comment type="caution">
    <text evidence="1">The sequence shown here is derived from an EMBL/GenBank/DDBJ whole genome shotgun (WGS) entry which is preliminary data.</text>
</comment>
<keyword evidence="2" id="KW-1185">Reference proteome</keyword>
<organism evidence="1 2">
    <name type="scientific">Mycoplasma wenyonii</name>
    <dbReference type="NCBI Taxonomy" id="65123"/>
    <lineage>
        <taxon>Bacteria</taxon>
        <taxon>Bacillati</taxon>
        <taxon>Mycoplasmatota</taxon>
        <taxon>Mollicutes</taxon>
        <taxon>Mycoplasmataceae</taxon>
        <taxon>Mycoplasma</taxon>
    </lineage>
</organism>
<accession>A0A328PPE4</accession>
<sequence length="180" mass="20626">MIPKIAFFITGLGGLSYGISKALIKKPYKPKGPYVVVKLGEYGKVHELTMTGKEIFTKAGQWMEYKDFSSVSINGKILDGEYMFANSDEQFCLKNQESDSKWCWDKSSSRTDQYAGGWKLKDLLYKFNFEDVNYFPEDNWNLLGYKLHINKIGQQGCSLQDRKKCVSGNKELDLRKGELV</sequence>
<dbReference type="AlphaFoldDB" id="A0A328PPE4"/>
<name>A0A328PPE4_9MOLU</name>
<dbReference type="EMBL" id="QKVO01000007">
    <property type="protein sequence ID" value="RAO94996.1"/>
    <property type="molecule type" value="Genomic_DNA"/>
</dbReference>
<evidence type="ECO:0000313" key="2">
    <source>
        <dbReference type="Proteomes" id="UP000249762"/>
    </source>
</evidence>
<gene>
    <name evidence="1" type="ORF">DNK47_02145</name>
</gene>
<reference evidence="2" key="1">
    <citation type="submission" date="2018-06" db="EMBL/GenBank/DDBJ databases">
        <authorList>
            <person name="Martinez Ocampo F."/>
            <person name="Quiroz Castaneda R.E."/>
            <person name="Rojas Lopez X."/>
        </authorList>
    </citation>
    <scope>NUCLEOTIDE SEQUENCE [LARGE SCALE GENOMIC DNA]</scope>
    <source>
        <strain evidence="2">INIFAP02</strain>
    </source>
</reference>
<protein>
    <submittedName>
        <fullName evidence="1">Uncharacterized protein</fullName>
    </submittedName>
</protein>